<dbReference type="EMBL" id="JAERTX010000015">
    <property type="protein sequence ID" value="MBM9461295.1"/>
    <property type="molecule type" value="Genomic_DNA"/>
</dbReference>
<comment type="caution">
    <text evidence="3">The sequence shown here is derived from an EMBL/GenBank/DDBJ whole genome shotgun (WGS) entry which is preliminary data.</text>
</comment>
<keyword evidence="2" id="KW-1133">Transmembrane helix</keyword>
<feature type="transmembrane region" description="Helical" evidence="2">
    <location>
        <begin position="187"/>
        <end position="208"/>
    </location>
</feature>
<dbReference type="SUPFAM" id="SSF56399">
    <property type="entry name" value="ADP-ribosylation"/>
    <property type="match status" value="1"/>
</dbReference>
<evidence type="ECO:0000256" key="2">
    <source>
        <dbReference type="SAM" id="Phobius"/>
    </source>
</evidence>
<feature type="compositionally biased region" description="Pro residues" evidence="1">
    <location>
        <begin position="109"/>
        <end position="132"/>
    </location>
</feature>
<dbReference type="Gene3D" id="3.20.170.20">
    <property type="entry name" value="Protein of unknown function DUF952"/>
    <property type="match status" value="1"/>
</dbReference>
<keyword evidence="2" id="KW-0812">Transmembrane</keyword>
<protein>
    <submittedName>
        <fullName evidence="3">DUF952 domain-containing protein</fullName>
    </submittedName>
</protein>
<dbReference type="Pfam" id="PF06108">
    <property type="entry name" value="DUF952"/>
    <property type="match status" value="1"/>
</dbReference>
<sequence>MSVIFHLALASDWARAQRDGVYTTSTLGRTLAEEGFIHASRADQWAEVRDRYYAGVTEPLVLLQIDTDRLDVPVVEEPAVPGGTETFPHIYGRLQVSAVVRAISLAPATPTPPTPPTPPNPPTPPAPAPPAATSPAARRTTAPEAGFSRLFLEEMFINAGLVLLVVALGSLGIAVGLGVGLALDTEAAPGIGGVIGVVAGAVLAVRLYRQRRRSTRP</sequence>
<feature type="region of interest" description="Disordered" evidence="1">
    <location>
        <begin position="106"/>
        <end position="140"/>
    </location>
</feature>
<evidence type="ECO:0000313" key="3">
    <source>
        <dbReference type="EMBL" id="MBM9461295.1"/>
    </source>
</evidence>
<dbReference type="RefSeq" id="WP_205292606.1">
    <property type="nucleotide sequence ID" value="NZ_CP074406.1"/>
</dbReference>
<reference evidence="3" key="1">
    <citation type="submission" date="2021-01" db="EMBL/GenBank/DDBJ databases">
        <title>Novel species in genus Nocardioides.</title>
        <authorList>
            <person name="Zhang G."/>
        </authorList>
    </citation>
    <scope>NUCLEOTIDE SEQUENCE</scope>
    <source>
        <strain evidence="3">Zg-536</strain>
    </source>
</reference>
<keyword evidence="2" id="KW-0472">Membrane</keyword>
<dbReference type="AlphaFoldDB" id="A0A938YBG9"/>
<evidence type="ECO:0000256" key="1">
    <source>
        <dbReference type="SAM" id="MobiDB-lite"/>
    </source>
</evidence>
<dbReference type="InterPro" id="IPR009297">
    <property type="entry name" value="DUF952"/>
</dbReference>
<accession>A0A938YBG9</accession>
<feature type="transmembrane region" description="Helical" evidence="2">
    <location>
        <begin position="156"/>
        <end position="181"/>
    </location>
</feature>
<organism evidence="3 4">
    <name type="scientific">Nocardioides faecalis</name>
    <dbReference type="NCBI Taxonomy" id="2803858"/>
    <lineage>
        <taxon>Bacteria</taxon>
        <taxon>Bacillati</taxon>
        <taxon>Actinomycetota</taxon>
        <taxon>Actinomycetes</taxon>
        <taxon>Propionibacteriales</taxon>
        <taxon>Nocardioidaceae</taxon>
        <taxon>Nocardioides</taxon>
    </lineage>
</organism>
<dbReference type="Proteomes" id="UP000663791">
    <property type="component" value="Unassembled WGS sequence"/>
</dbReference>
<keyword evidence="4" id="KW-1185">Reference proteome</keyword>
<evidence type="ECO:0000313" key="4">
    <source>
        <dbReference type="Proteomes" id="UP000663791"/>
    </source>
</evidence>
<proteinExistence type="predicted"/>
<name>A0A938YBG9_9ACTN</name>
<dbReference type="PANTHER" id="PTHR34129:SF1">
    <property type="entry name" value="DUF952 DOMAIN-CONTAINING PROTEIN"/>
    <property type="match status" value="1"/>
</dbReference>
<dbReference type="PANTHER" id="PTHR34129">
    <property type="entry name" value="BLR1139 PROTEIN"/>
    <property type="match status" value="1"/>
</dbReference>
<gene>
    <name evidence="3" type="ORF">JK386_15445</name>
</gene>